<protein>
    <submittedName>
        <fullName evidence="3">5-methyltetrahydropteroyltriglutamate--homocysteine S-methyltransferase</fullName>
        <ecNumber evidence="3">2.1.1.14</ecNumber>
    </submittedName>
</protein>
<dbReference type="KEGG" id="lzh:D1B17_01100"/>
<dbReference type="CDD" id="cd03311">
    <property type="entry name" value="CIMS_C_terminal_like"/>
    <property type="match status" value="1"/>
</dbReference>
<evidence type="ECO:0000256" key="1">
    <source>
        <dbReference type="SAM" id="Coils"/>
    </source>
</evidence>
<evidence type="ECO:0000313" key="3">
    <source>
        <dbReference type="EMBL" id="AYE37329.1"/>
    </source>
</evidence>
<gene>
    <name evidence="3" type="ORF">D1B17_01100</name>
</gene>
<dbReference type="Pfam" id="PF01717">
    <property type="entry name" value="Meth_synt_2"/>
    <property type="match status" value="1"/>
</dbReference>
<feature type="coiled-coil region" evidence="1">
    <location>
        <begin position="24"/>
        <end position="55"/>
    </location>
</feature>
<keyword evidence="3" id="KW-0808">Transferase</keyword>
<dbReference type="Proteomes" id="UP000267208">
    <property type="component" value="Chromosome"/>
</dbReference>
<dbReference type="GO" id="GO:0008270">
    <property type="term" value="F:zinc ion binding"/>
    <property type="evidence" value="ECO:0007669"/>
    <property type="project" value="InterPro"/>
</dbReference>
<dbReference type="EC" id="2.1.1.14" evidence="3"/>
<dbReference type="PANTHER" id="PTHR43844:SF1">
    <property type="entry name" value="METHIONINE SYNTHASE"/>
    <property type="match status" value="1"/>
</dbReference>
<dbReference type="Gene3D" id="3.20.20.210">
    <property type="match status" value="1"/>
</dbReference>
<keyword evidence="1" id="KW-0175">Coiled coil</keyword>
<feature type="domain" description="Cobalamin-independent methionine synthase MetE C-terminal/archaeal" evidence="2">
    <location>
        <begin position="15"/>
        <end position="351"/>
    </location>
</feature>
<dbReference type="GO" id="GO:0009086">
    <property type="term" value="P:methionine biosynthetic process"/>
    <property type="evidence" value="ECO:0007669"/>
    <property type="project" value="InterPro"/>
</dbReference>
<sequence>MTTTNTTTKIGFQHVGSFLRPEALKQARADFENGKINHEELREVENNEIEKLINQQKDAGLDYATDGEFRRSYWHLDFFWGFEGIKHTHIGEGYDFSNGRSRDDTAVLTDKISFNADTHPFIQDFKFTKSITDKIGGILPKQTIPAPAQLYRELTRGKNLDALNRIYPDKQEFYNDVEKAYHDAILAFYHEGTRVIQLDDCSWGRLLDKKFLASDEGKKLVAENVQDIYLELNNGAIADLPDDLTINTHICRGNFHSSFLFSGGYDNVADNLFGQENVDTYFLEYDSKRAGSFAPLAKVSGDKKVVLGLITSKDGKLEDRQDIIDRIHEASQYLPLDRLWLSTQCGFASTEEGNIITPEQQWEKLALVKSIIDEVLG</sequence>
<evidence type="ECO:0000313" key="4">
    <source>
        <dbReference type="Proteomes" id="UP000267208"/>
    </source>
</evidence>
<name>A0A386PR96_9LACO</name>
<dbReference type="InterPro" id="IPR038071">
    <property type="entry name" value="UROD/MetE-like_sf"/>
</dbReference>
<dbReference type="InterPro" id="IPR002629">
    <property type="entry name" value="Met_Synth_C/arc"/>
</dbReference>
<dbReference type="OrthoDB" id="6430685at2"/>
<reference evidence="4" key="1">
    <citation type="submission" date="2018-08" db="EMBL/GenBank/DDBJ databases">
        <title>Genome of Lactobacillus sp. HBUAS52074.</title>
        <authorList>
            <person name="Guo Z."/>
            <person name="Zhang Z.D."/>
        </authorList>
    </citation>
    <scope>NUCLEOTIDE SEQUENCE [LARGE SCALE GENOMIC DNA]</scope>
    <source>
        <strain evidence="4">HBUAS52074</strain>
    </source>
</reference>
<proteinExistence type="predicted"/>
<dbReference type="SUPFAM" id="SSF51726">
    <property type="entry name" value="UROD/MetE-like"/>
    <property type="match status" value="1"/>
</dbReference>
<organism evidence="3 4">
    <name type="scientific">Companilactobacillus zhachilii</name>
    <dbReference type="NCBI Taxonomy" id="2304606"/>
    <lineage>
        <taxon>Bacteria</taxon>
        <taxon>Bacillati</taxon>
        <taxon>Bacillota</taxon>
        <taxon>Bacilli</taxon>
        <taxon>Lactobacillales</taxon>
        <taxon>Lactobacillaceae</taxon>
        <taxon>Companilactobacillus</taxon>
    </lineage>
</organism>
<evidence type="ECO:0000259" key="2">
    <source>
        <dbReference type="Pfam" id="PF01717"/>
    </source>
</evidence>
<dbReference type="RefSeq" id="WP_120141603.1">
    <property type="nucleotide sequence ID" value="NZ_CP031933.2"/>
</dbReference>
<dbReference type="NCBIfam" id="NF005085">
    <property type="entry name" value="PRK06520.1"/>
    <property type="match status" value="1"/>
</dbReference>
<dbReference type="AlphaFoldDB" id="A0A386PR96"/>
<dbReference type="PANTHER" id="PTHR43844">
    <property type="entry name" value="METHIONINE SYNTHASE"/>
    <property type="match status" value="1"/>
</dbReference>
<accession>A0A386PR96</accession>
<keyword evidence="4" id="KW-1185">Reference proteome</keyword>
<dbReference type="GO" id="GO:0032259">
    <property type="term" value="P:methylation"/>
    <property type="evidence" value="ECO:0007669"/>
    <property type="project" value="UniProtKB-KW"/>
</dbReference>
<keyword evidence="3" id="KW-0489">Methyltransferase</keyword>
<dbReference type="EMBL" id="CP031933">
    <property type="protein sequence ID" value="AYE37329.1"/>
    <property type="molecule type" value="Genomic_DNA"/>
</dbReference>
<dbReference type="GO" id="GO:0003871">
    <property type="term" value="F:5-methyltetrahydropteroyltriglutamate-homocysteine S-methyltransferase activity"/>
    <property type="evidence" value="ECO:0007669"/>
    <property type="project" value="UniProtKB-EC"/>
</dbReference>